<sequence length="193" mass="22169">MTENKHITIWIGKKIRELRIAKNWKLGDLAHYSEVSIPMISKIENGRVFPTFPTLLQILKTLEVDLNEFFEDVNQGPKFPGHILVKREDCKETSKEASIGFKYETVLTHSISNVSLEISILTLDQNATRERVSTEGFEYIYIIKGDITYKLGDKTFNLKEGDSLYFDGRQPHVPLNNLDTESVLLVVYFITTI</sequence>
<evidence type="ECO:0000313" key="3">
    <source>
        <dbReference type="EMBL" id="SFS38687.1"/>
    </source>
</evidence>
<dbReference type="GO" id="GO:0003677">
    <property type="term" value="F:DNA binding"/>
    <property type="evidence" value="ECO:0007669"/>
    <property type="project" value="UniProtKB-KW"/>
</dbReference>
<dbReference type="Pfam" id="PF07883">
    <property type="entry name" value="Cupin_2"/>
    <property type="match status" value="1"/>
</dbReference>
<dbReference type="InterPro" id="IPR050807">
    <property type="entry name" value="TransReg_Diox_bact_type"/>
</dbReference>
<dbReference type="GO" id="GO:0003700">
    <property type="term" value="F:DNA-binding transcription factor activity"/>
    <property type="evidence" value="ECO:0007669"/>
    <property type="project" value="TreeGrafter"/>
</dbReference>
<dbReference type="OrthoDB" id="9805356at2"/>
<accession>A0A1I6PEP9</accession>
<dbReference type="Gene3D" id="2.60.120.10">
    <property type="entry name" value="Jelly Rolls"/>
    <property type="match status" value="1"/>
</dbReference>
<dbReference type="EMBL" id="FPAG01000001">
    <property type="protein sequence ID" value="SFS38687.1"/>
    <property type="molecule type" value="Genomic_DNA"/>
</dbReference>
<dbReference type="PROSITE" id="PS50943">
    <property type="entry name" value="HTH_CROC1"/>
    <property type="match status" value="1"/>
</dbReference>
<dbReference type="SMART" id="SM00530">
    <property type="entry name" value="HTH_XRE"/>
    <property type="match status" value="1"/>
</dbReference>
<gene>
    <name evidence="3" type="ORF">SAMN04487906_0259</name>
</gene>
<dbReference type="InterPro" id="IPR013096">
    <property type="entry name" value="Cupin_2"/>
</dbReference>
<organism evidence="3 4">
    <name type="scientific">Zhouia amylolytica</name>
    <dbReference type="NCBI Taxonomy" id="376730"/>
    <lineage>
        <taxon>Bacteria</taxon>
        <taxon>Pseudomonadati</taxon>
        <taxon>Bacteroidota</taxon>
        <taxon>Flavobacteriia</taxon>
        <taxon>Flavobacteriales</taxon>
        <taxon>Flavobacteriaceae</taxon>
        <taxon>Zhouia</taxon>
    </lineage>
</organism>
<dbReference type="RefSeq" id="WP_074976393.1">
    <property type="nucleotide sequence ID" value="NZ_FPAG01000001.1"/>
</dbReference>
<name>A0A1I6PEP9_9FLAO</name>
<dbReference type="SUPFAM" id="SSF51182">
    <property type="entry name" value="RmlC-like cupins"/>
    <property type="match status" value="1"/>
</dbReference>
<dbReference type="Proteomes" id="UP000183209">
    <property type="component" value="Unassembled WGS sequence"/>
</dbReference>
<dbReference type="Pfam" id="PF01381">
    <property type="entry name" value="HTH_3"/>
    <property type="match status" value="1"/>
</dbReference>
<reference evidence="3 4" key="1">
    <citation type="submission" date="2016-10" db="EMBL/GenBank/DDBJ databases">
        <authorList>
            <person name="de Groot N.N."/>
        </authorList>
    </citation>
    <scope>NUCLEOTIDE SEQUENCE [LARGE SCALE GENOMIC DNA]</scope>
    <source>
        <strain evidence="3 4">CGMCC 1.6114</strain>
    </source>
</reference>
<evidence type="ECO:0000256" key="1">
    <source>
        <dbReference type="ARBA" id="ARBA00023125"/>
    </source>
</evidence>
<dbReference type="PANTHER" id="PTHR46797:SF1">
    <property type="entry name" value="METHYLPHOSPHONATE SYNTHASE"/>
    <property type="match status" value="1"/>
</dbReference>
<dbReference type="InterPro" id="IPR011051">
    <property type="entry name" value="RmlC_Cupin_sf"/>
</dbReference>
<dbReference type="CDD" id="cd00093">
    <property type="entry name" value="HTH_XRE"/>
    <property type="match status" value="1"/>
</dbReference>
<proteinExistence type="predicted"/>
<dbReference type="CDD" id="cd02209">
    <property type="entry name" value="cupin_XRE_C"/>
    <property type="match status" value="1"/>
</dbReference>
<dbReference type="InterPro" id="IPR001387">
    <property type="entry name" value="Cro/C1-type_HTH"/>
</dbReference>
<protein>
    <submittedName>
        <fullName evidence="3">Transcriptional regulator, XRE family with cupin sensor</fullName>
    </submittedName>
</protein>
<evidence type="ECO:0000313" key="4">
    <source>
        <dbReference type="Proteomes" id="UP000183209"/>
    </source>
</evidence>
<dbReference type="AlphaFoldDB" id="A0A1I6PEP9"/>
<dbReference type="GO" id="GO:0005829">
    <property type="term" value="C:cytosol"/>
    <property type="evidence" value="ECO:0007669"/>
    <property type="project" value="TreeGrafter"/>
</dbReference>
<evidence type="ECO:0000259" key="2">
    <source>
        <dbReference type="PROSITE" id="PS50943"/>
    </source>
</evidence>
<keyword evidence="1" id="KW-0238">DNA-binding</keyword>
<feature type="domain" description="HTH cro/C1-type" evidence="2">
    <location>
        <begin position="15"/>
        <end position="69"/>
    </location>
</feature>
<dbReference type="InterPro" id="IPR010982">
    <property type="entry name" value="Lambda_DNA-bd_dom_sf"/>
</dbReference>
<dbReference type="SUPFAM" id="SSF47413">
    <property type="entry name" value="lambda repressor-like DNA-binding domains"/>
    <property type="match status" value="1"/>
</dbReference>
<dbReference type="Gene3D" id="1.10.260.40">
    <property type="entry name" value="lambda repressor-like DNA-binding domains"/>
    <property type="match status" value="1"/>
</dbReference>
<dbReference type="InterPro" id="IPR014710">
    <property type="entry name" value="RmlC-like_jellyroll"/>
</dbReference>
<dbReference type="PANTHER" id="PTHR46797">
    <property type="entry name" value="HTH-TYPE TRANSCRIPTIONAL REGULATOR"/>
    <property type="match status" value="1"/>
</dbReference>